<protein>
    <submittedName>
        <fullName evidence="1">NAD(+)/NADH kinase</fullName>
    </submittedName>
</protein>
<reference evidence="1" key="1">
    <citation type="submission" date="2019-04" db="EMBL/GenBank/DDBJ databases">
        <title>Microbes associate with the intestines of laboratory mice.</title>
        <authorList>
            <person name="Navarre W."/>
            <person name="Wong E."/>
            <person name="Huang K."/>
            <person name="Tropini C."/>
            <person name="Ng K."/>
            <person name="Yu B."/>
        </authorList>
    </citation>
    <scope>NUCLEOTIDE SEQUENCE</scope>
    <source>
        <strain evidence="1">NM01_1-7b</strain>
    </source>
</reference>
<evidence type="ECO:0000313" key="1">
    <source>
        <dbReference type="EMBL" id="TGY95461.1"/>
    </source>
</evidence>
<proteinExistence type="predicted"/>
<evidence type="ECO:0000313" key="2">
    <source>
        <dbReference type="Proteomes" id="UP000304953"/>
    </source>
</evidence>
<name>A0AC61RU97_9FIRM</name>
<organism evidence="1 2">
    <name type="scientific">Petralouisia muris</name>
    <dbReference type="NCBI Taxonomy" id="3032872"/>
    <lineage>
        <taxon>Bacteria</taxon>
        <taxon>Bacillati</taxon>
        <taxon>Bacillota</taxon>
        <taxon>Clostridia</taxon>
        <taxon>Lachnospirales</taxon>
        <taxon>Lachnospiraceae</taxon>
        <taxon>Petralouisia</taxon>
    </lineage>
</organism>
<gene>
    <name evidence="1" type="ORF">E5329_14960</name>
</gene>
<keyword evidence="2" id="KW-1185">Reference proteome</keyword>
<sequence length="285" mass="31288">MKHFYIIANPARDTQLELTGKIQKFVTAKGGTCGYQANRELEGIPFDRKQIPEDTECILVVGGDGTLLRAARNIAERNVPLIGINTGHLGYLCELEADTAIAGVEHLLAEKGYTIERRMQLSGCCITRAGREQERTALNDIVIHRCGRLQVVDLIISVNGEYLNTYRADGIILATPTGSTGYSMSCGGPIVDPKASLLLITPISPHTLNAKSIVLDAEDEITIEVAKRSTEQEEELEVSFDGDHVGMLRAGEKITVKKAHICTRILKLSQLSFLERLRKKLQGYG</sequence>
<accession>A0AC61RU97</accession>
<dbReference type="EMBL" id="SRYA01000029">
    <property type="protein sequence ID" value="TGY95461.1"/>
    <property type="molecule type" value="Genomic_DNA"/>
</dbReference>
<keyword evidence="1" id="KW-0808">Transferase</keyword>
<keyword evidence="1" id="KW-0418">Kinase</keyword>
<comment type="caution">
    <text evidence="1">The sequence shown here is derived from an EMBL/GenBank/DDBJ whole genome shotgun (WGS) entry which is preliminary data.</text>
</comment>
<dbReference type="Proteomes" id="UP000304953">
    <property type="component" value="Unassembled WGS sequence"/>
</dbReference>